<dbReference type="Proteomes" id="UP000247586">
    <property type="component" value="Chromosome"/>
</dbReference>
<keyword evidence="5" id="KW-1185">Reference proteome</keyword>
<gene>
    <name evidence="4" type="ORF">DFR87_09150</name>
</gene>
<evidence type="ECO:0000256" key="1">
    <source>
        <dbReference type="ARBA" id="ARBA00023002"/>
    </source>
</evidence>
<dbReference type="GO" id="GO:0046417">
    <property type="term" value="P:chorismate metabolic process"/>
    <property type="evidence" value="ECO:0007669"/>
    <property type="project" value="InterPro"/>
</dbReference>
<dbReference type="Gene3D" id="1.20.59.10">
    <property type="entry name" value="Chorismate mutase"/>
    <property type="match status" value="1"/>
</dbReference>
<reference evidence="4 5" key="1">
    <citation type="submission" date="2018-05" db="EMBL/GenBank/DDBJ databases">
        <title>Complete Genome Sequences of Extremely Thermoacidophilic, Metal-Mobilizing Type-Strain Members of the Archaeal Family Sulfolobaceae: Acidianus brierleyi DSM-1651T, Acidianus sulfidivorans DSM-18786T, Metallosphaera hakonensis DSM-7519T, and Metallosphaera prunae DSM-10039T.</title>
        <authorList>
            <person name="Counts J.A."/>
            <person name="Kelly R.M."/>
        </authorList>
    </citation>
    <scope>NUCLEOTIDE SEQUENCE [LARGE SCALE GENOMIC DNA]</scope>
    <source>
        <strain evidence="4 5">HO1-1</strain>
    </source>
</reference>
<dbReference type="SUPFAM" id="SSF48600">
    <property type="entry name" value="Chorismate mutase II"/>
    <property type="match status" value="1"/>
</dbReference>
<dbReference type="RefSeq" id="WP_110369388.1">
    <property type="nucleotide sequence ID" value="NZ_CP029287.2"/>
</dbReference>
<dbReference type="STRING" id="1293036.GCA_001315825_00722"/>
<dbReference type="InterPro" id="IPR008927">
    <property type="entry name" value="6-PGluconate_DH-like_C_sf"/>
</dbReference>
<dbReference type="SMART" id="SM00830">
    <property type="entry name" value="CM_2"/>
    <property type="match status" value="1"/>
</dbReference>
<dbReference type="InterPro" id="IPR050812">
    <property type="entry name" value="Preph/Arog_dehydrog"/>
</dbReference>
<dbReference type="GO" id="GO:0004106">
    <property type="term" value="F:chorismate mutase activity"/>
    <property type="evidence" value="ECO:0007669"/>
    <property type="project" value="InterPro"/>
</dbReference>
<dbReference type="InterPro" id="IPR046826">
    <property type="entry name" value="PDH_N"/>
</dbReference>
<dbReference type="GO" id="GO:0004665">
    <property type="term" value="F:prephenate dehydrogenase (NADP+) activity"/>
    <property type="evidence" value="ECO:0007669"/>
    <property type="project" value="InterPro"/>
</dbReference>
<dbReference type="InterPro" id="IPR036979">
    <property type="entry name" value="CM_dom_sf"/>
</dbReference>
<dbReference type="PANTHER" id="PTHR21363">
    <property type="entry name" value="PREPHENATE DEHYDROGENASE"/>
    <property type="match status" value="1"/>
</dbReference>
<dbReference type="NCBIfam" id="TIGR01791">
    <property type="entry name" value="CM_archaeal"/>
    <property type="match status" value="1"/>
</dbReference>
<dbReference type="Pfam" id="PF02153">
    <property type="entry name" value="PDH_N"/>
    <property type="match status" value="1"/>
</dbReference>
<dbReference type="AlphaFoldDB" id="A0A2U9IV53"/>
<dbReference type="InterPro" id="IPR002701">
    <property type="entry name" value="CM_II_prokaryot"/>
</dbReference>
<evidence type="ECO:0000313" key="4">
    <source>
        <dbReference type="EMBL" id="AWR99832.1"/>
    </source>
</evidence>
<dbReference type="InterPro" id="IPR036263">
    <property type="entry name" value="Chorismate_II_sf"/>
</dbReference>
<dbReference type="PROSITE" id="PS51168">
    <property type="entry name" value="CHORISMATE_MUT_2"/>
    <property type="match status" value="1"/>
</dbReference>
<dbReference type="SUPFAM" id="SSF48179">
    <property type="entry name" value="6-phosphogluconate dehydrogenase C-terminal domain-like"/>
    <property type="match status" value="1"/>
</dbReference>
<evidence type="ECO:0000259" key="2">
    <source>
        <dbReference type="PROSITE" id="PS51168"/>
    </source>
</evidence>
<dbReference type="InterPro" id="IPR036291">
    <property type="entry name" value="NAD(P)-bd_dom_sf"/>
</dbReference>
<keyword evidence="1" id="KW-0560">Oxidoreductase</keyword>
<reference evidence="5" key="3">
    <citation type="submission" date="2020-03" db="EMBL/GenBank/DDBJ databases">
        <title>Sequencing and Assembly of Multiple Reported Metal-Biooxidizing Members of the Extremely Thermoacidophilic Archaeal Family Sulfolobaceae.</title>
        <authorList>
            <person name="Counts J.A."/>
            <person name="Kelly R.M."/>
        </authorList>
    </citation>
    <scope>NUCLEOTIDE SEQUENCE [LARGE SCALE GENOMIC DNA]</scope>
    <source>
        <strain evidence="5">HO1-1</strain>
    </source>
</reference>
<dbReference type="GeneID" id="36835506"/>
<dbReference type="PROSITE" id="PS51176">
    <property type="entry name" value="PDH_ADH"/>
    <property type="match status" value="1"/>
</dbReference>
<dbReference type="PANTHER" id="PTHR21363:SF0">
    <property type="entry name" value="PREPHENATE DEHYDROGENASE [NADP(+)]"/>
    <property type="match status" value="1"/>
</dbReference>
<dbReference type="Gene3D" id="1.10.3660.10">
    <property type="entry name" value="6-phosphogluconate dehydrogenase C-terminal like domain"/>
    <property type="match status" value="1"/>
</dbReference>
<dbReference type="GO" id="GO:0070403">
    <property type="term" value="F:NAD+ binding"/>
    <property type="evidence" value="ECO:0007669"/>
    <property type="project" value="InterPro"/>
</dbReference>
<dbReference type="GO" id="GO:0008977">
    <property type="term" value="F:prephenate dehydrogenase (NAD+) activity"/>
    <property type="evidence" value="ECO:0007669"/>
    <property type="project" value="InterPro"/>
</dbReference>
<dbReference type="GO" id="GO:0006571">
    <property type="term" value="P:tyrosine biosynthetic process"/>
    <property type="evidence" value="ECO:0007669"/>
    <property type="project" value="InterPro"/>
</dbReference>
<name>A0A2U9IV53_9CREN</name>
<feature type="domain" description="Chorismate mutase" evidence="2">
    <location>
        <begin position="1"/>
        <end position="89"/>
    </location>
</feature>
<dbReference type="InterPro" id="IPR010950">
    <property type="entry name" value="Chorismate_mutase_arc"/>
</dbReference>
<dbReference type="SUPFAM" id="SSF51735">
    <property type="entry name" value="NAD(P)-binding Rossmann-fold domains"/>
    <property type="match status" value="1"/>
</dbReference>
<dbReference type="Pfam" id="PF01817">
    <property type="entry name" value="CM_2"/>
    <property type="match status" value="1"/>
</dbReference>
<dbReference type="InterPro" id="IPR003099">
    <property type="entry name" value="Prephen_DH"/>
</dbReference>
<feature type="domain" description="Prephenate/arogenate dehydrogenase" evidence="3">
    <location>
        <begin position="92"/>
        <end position="344"/>
    </location>
</feature>
<organism evidence="4 5">
    <name type="scientific">Metallosphaera hakonensis JCM 8857 = DSM 7519</name>
    <dbReference type="NCBI Taxonomy" id="1293036"/>
    <lineage>
        <taxon>Archaea</taxon>
        <taxon>Thermoproteota</taxon>
        <taxon>Thermoprotei</taxon>
        <taxon>Sulfolobales</taxon>
        <taxon>Sulfolobaceae</taxon>
        <taxon>Metallosphaera</taxon>
    </lineage>
</organism>
<dbReference type="EMBL" id="CP029287">
    <property type="protein sequence ID" value="AWR99832.1"/>
    <property type="molecule type" value="Genomic_DNA"/>
</dbReference>
<dbReference type="Gene3D" id="3.40.50.720">
    <property type="entry name" value="NAD(P)-binding Rossmann-like Domain"/>
    <property type="match status" value="1"/>
</dbReference>
<protein>
    <submittedName>
        <fullName evidence="4">Chorismate mutase</fullName>
    </submittedName>
</protein>
<dbReference type="KEGG" id="mhk:DFR87_09150"/>
<dbReference type="OrthoDB" id="34329at2157"/>
<accession>A0A2U9IV53</accession>
<evidence type="ECO:0000259" key="3">
    <source>
        <dbReference type="PROSITE" id="PS51176"/>
    </source>
</evidence>
<proteinExistence type="predicted"/>
<reference evidence="5" key="2">
    <citation type="submission" date="2020-03" db="EMBL/GenBank/DDBJ databases">
        <title>Complete Genome Sequences of Extremely Thermoacidophilic, Metal-Mobilizing Type-Strain Members of the Archaeal Family Sulfolobaceae: Acidianus brierleyi DSM-1651T, Acidianus sulfidivorans DSM-18786T, Metallosphaera hakonensis DSM-7519T, and Metallosphaera prunae DSM-10039T.</title>
        <authorList>
            <person name="Counts J.A."/>
            <person name="Kelly R.M."/>
        </authorList>
    </citation>
    <scope>NUCLEOTIDE SEQUENCE [LARGE SCALE GENOMIC DNA]</scope>
    <source>
        <strain evidence="5">HO1-1</strain>
    </source>
</reference>
<evidence type="ECO:0000313" key="5">
    <source>
        <dbReference type="Proteomes" id="UP000247586"/>
    </source>
</evidence>
<sequence length="344" mass="39690">MRELDQLRAEIDKVDEELFKLFFKRLELVAEVGRIKRREGLPITDERREIEVRERWRRIAKSYDIPEVLADNLLTTMFSVSKMREVNPSEKRKITLVGYGGMARSLASLFKLAKHEVVITGRDLEKSLKLAQEFNFTTMAIPQALQWGEMVILALPPEGVLSDGITRFLHLAEGKVVMDILSSKAKLFKKLEEMSKENGYRFVSTHPLFGPYLYPVGEKIVLIPSETSKSVEEVAKFWTDTGLTTVITDVDTHEKAMAMVQVLPHFFVLGLSRSLDFLEKELGVEFTEFQTTNFREIYKIVKRVKELEPVITEIQRLNPYARETRSIGVRELNTLFSTLEEEKK</sequence>